<keyword evidence="1" id="KW-0472">Membrane</keyword>
<dbReference type="EMBL" id="CP005077">
    <property type="protein sequence ID" value="AGM24828.1"/>
    <property type="molecule type" value="Genomic_DNA"/>
</dbReference>
<dbReference type="Pfam" id="PF07388">
    <property type="entry name" value="A-2_8-polyST"/>
    <property type="match status" value="1"/>
</dbReference>
<evidence type="ECO:0000313" key="4">
    <source>
        <dbReference type="Proteomes" id="UP000013964"/>
    </source>
</evidence>
<dbReference type="RefSeq" id="WP_016338654.1">
    <property type="nucleotide sequence ID" value="NC_021280.1"/>
</dbReference>
<evidence type="ECO:0000256" key="2">
    <source>
        <dbReference type="SAM" id="SignalP"/>
    </source>
</evidence>
<reference evidence="3 4" key="1">
    <citation type="journal article" date="2013" name="Genome Biol. Evol.">
        <title>Complete genomes of two dipteran-associated spiroplasmas provided insights into the origin, dynamics, and impacts of viral invasion in spiroplasma.</title>
        <authorList>
            <person name="Ku C."/>
            <person name="Lo W.S."/>
            <person name="Chen L.L."/>
            <person name="Kuo C.H."/>
        </authorList>
    </citation>
    <scope>NUCLEOTIDE SEQUENCE [LARGE SCALE GENOMIC DNA]</scope>
    <source>
        <strain evidence="3 4">DF-1</strain>
    </source>
</reference>
<proteinExistence type="predicted"/>
<protein>
    <submittedName>
        <fullName evidence="3">Uncharacterized protein</fullName>
    </submittedName>
</protein>
<dbReference type="HOGENOM" id="CLU_533069_0_0_14"/>
<organism evidence="3 4">
    <name type="scientific">Spiroplasma chrysopicola DF-1</name>
    <dbReference type="NCBI Taxonomy" id="1276227"/>
    <lineage>
        <taxon>Bacteria</taxon>
        <taxon>Bacillati</taxon>
        <taxon>Mycoplasmatota</taxon>
        <taxon>Mollicutes</taxon>
        <taxon>Entomoplasmatales</taxon>
        <taxon>Spiroplasmataceae</taxon>
        <taxon>Spiroplasma</taxon>
    </lineage>
</organism>
<accession>R4U2W4</accession>
<feature type="signal peptide" evidence="2">
    <location>
        <begin position="1"/>
        <end position="19"/>
    </location>
</feature>
<gene>
    <name evidence="3" type="ORF">SCHRY_v1c02430</name>
</gene>
<keyword evidence="4" id="KW-1185">Reference proteome</keyword>
<feature type="chain" id="PRO_5004371168" evidence="2">
    <location>
        <begin position="20"/>
        <end position="511"/>
    </location>
</feature>
<keyword evidence="1" id="KW-0812">Transmembrane</keyword>
<keyword evidence="1" id="KW-1133">Transmembrane helix</keyword>
<dbReference type="KEGG" id="scr:SCHRY_v1c02430"/>
<dbReference type="PATRIC" id="fig|1276227.3.peg.243"/>
<dbReference type="Proteomes" id="UP000013964">
    <property type="component" value="Chromosome"/>
</dbReference>
<dbReference type="InterPro" id="IPR010866">
    <property type="entry name" value="A-2_8-polyST"/>
</dbReference>
<sequence>MKKLLLISGAICMVTSSFAGQIPVFQKESLETKTSRAGQGILNNVTENLSNEKINNISVYFIGRNGAFIAIQELLSALLTAQNPNKEVYFYLSPGIKDSDAIGIINWSAITAHFPNFHFGRSQTQEYITDQDLKAVKDKLQPNQKIDVYIEDFALGQIRPTQMISDLSDSWAVIDSITFPTDGVGHFVFTAKTQQYLDQLSSATKEYYSKIWQNLFAGAKITADYTSNDLIGASQYLPAITNFGQGFNKVNSWVGTDQYYLEGTTSPRAWNEIGTGLHQAWTAMTPATQNVFKAAYNLNTFDFSYTIDKRNIVYSGSLMSESTALANEVAVIVNNYNKFYQNDGLTNILYKPHPREKESNLNKLAQTVKKTVNDYSDWFHIVPQEVPIEVFPLTDTFTTDVTGKTKFGYYMFGTSTSVQSFYEAQATPQIIEFIFPTSQDITTALNWYGKDSTVLDFSKVFNQNMPIKHNKWIIILLTTLIPTIVIVASGVGGYYIYRHVKKSKTVAIKSE</sequence>
<dbReference type="Gene3D" id="3.40.50.11110">
    <property type="entry name" value="Sialyltransferase, C-terminal GT-B Rossman nucleotide-binding domain"/>
    <property type="match status" value="1"/>
</dbReference>
<keyword evidence="2" id="KW-0732">Signal</keyword>
<feature type="transmembrane region" description="Helical" evidence="1">
    <location>
        <begin position="472"/>
        <end position="497"/>
    </location>
</feature>
<name>R4U2W4_9MOLU</name>
<dbReference type="AlphaFoldDB" id="R4U2W4"/>
<evidence type="ECO:0000313" key="3">
    <source>
        <dbReference type="EMBL" id="AGM24828.1"/>
    </source>
</evidence>
<dbReference type="STRING" id="1276227.SCHRY_v1c02430"/>
<evidence type="ECO:0000256" key="1">
    <source>
        <dbReference type="SAM" id="Phobius"/>
    </source>
</evidence>
<dbReference type="OrthoDB" id="9816926at2"/>